<reference evidence="1 2" key="1">
    <citation type="submission" date="2024-04" db="EMBL/GenBank/DDBJ databases">
        <title>Genome assembly C_amara_ONT_v2.</title>
        <authorList>
            <person name="Yant L."/>
            <person name="Moore C."/>
            <person name="Slenker M."/>
        </authorList>
    </citation>
    <scope>NUCLEOTIDE SEQUENCE [LARGE SCALE GENOMIC DNA]</scope>
    <source>
        <tissue evidence="1">Leaf</tissue>
    </source>
</reference>
<organism evidence="1 2">
    <name type="scientific">Cardamine amara subsp. amara</name>
    <dbReference type="NCBI Taxonomy" id="228776"/>
    <lineage>
        <taxon>Eukaryota</taxon>
        <taxon>Viridiplantae</taxon>
        <taxon>Streptophyta</taxon>
        <taxon>Embryophyta</taxon>
        <taxon>Tracheophyta</taxon>
        <taxon>Spermatophyta</taxon>
        <taxon>Magnoliopsida</taxon>
        <taxon>eudicotyledons</taxon>
        <taxon>Gunneridae</taxon>
        <taxon>Pentapetalae</taxon>
        <taxon>rosids</taxon>
        <taxon>malvids</taxon>
        <taxon>Brassicales</taxon>
        <taxon>Brassicaceae</taxon>
        <taxon>Cardamineae</taxon>
        <taxon>Cardamine</taxon>
    </lineage>
</organism>
<proteinExistence type="predicted"/>
<dbReference type="EMBL" id="JBANAX010000409">
    <property type="protein sequence ID" value="KAL1209672.1"/>
    <property type="molecule type" value="Genomic_DNA"/>
</dbReference>
<evidence type="ECO:0000313" key="1">
    <source>
        <dbReference type="EMBL" id="KAL1209672.1"/>
    </source>
</evidence>
<gene>
    <name evidence="1" type="ORF">V5N11_015881</name>
</gene>
<sequence>MREIAYHPGKANLVADALSRKRVALARKREVDSLVSEISTLRSVCCISGTLGLRGSESCGSFERVRLAREKDERLIRGFERSGFRVSGFCEWHLSLSVGGYAYLWMRVCGVRF</sequence>
<dbReference type="Proteomes" id="UP001558713">
    <property type="component" value="Unassembled WGS sequence"/>
</dbReference>
<evidence type="ECO:0000313" key="2">
    <source>
        <dbReference type="Proteomes" id="UP001558713"/>
    </source>
</evidence>
<protein>
    <submittedName>
        <fullName evidence="1">Uncharacterized protein</fullName>
    </submittedName>
</protein>
<name>A0ABD1ASC5_CARAN</name>
<keyword evidence="2" id="KW-1185">Reference proteome</keyword>
<dbReference type="AlphaFoldDB" id="A0ABD1ASC5"/>
<comment type="caution">
    <text evidence="1">The sequence shown here is derived from an EMBL/GenBank/DDBJ whole genome shotgun (WGS) entry which is preliminary data.</text>
</comment>
<accession>A0ABD1ASC5</accession>